<evidence type="ECO:0000313" key="2">
    <source>
        <dbReference type="EMBL" id="PKI30863.1"/>
    </source>
</evidence>
<organism evidence="2 3">
    <name type="scientific">Punica granatum</name>
    <name type="common">Pomegranate</name>
    <dbReference type="NCBI Taxonomy" id="22663"/>
    <lineage>
        <taxon>Eukaryota</taxon>
        <taxon>Viridiplantae</taxon>
        <taxon>Streptophyta</taxon>
        <taxon>Embryophyta</taxon>
        <taxon>Tracheophyta</taxon>
        <taxon>Spermatophyta</taxon>
        <taxon>Magnoliopsida</taxon>
        <taxon>eudicotyledons</taxon>
        <taxon>Gunneridae</taxon>
        <taxon>Pentapetalae</taxon>
        <taxon>rosids</taxon>
        <taxon>malvids</taxon>
        <taxon>Myrtales</taxon>
        <taxon>Lythraceae</taxon>
        <taxon>Punica</taxon>
    </lineage>
</organism>
<gene>
    <name evidence="2" type="ORF">CRG98_048746</name>
</gene>
<dbReference type="AlphaFoldDB" id="A0A2I0HGW9"/>
<protein>
    <submittedName>
        <fullName evidence="2">Uncharacterized protein</fullName>
    </submittedName>
</protein>
<dbReference type="Proteomes" id="UP000233551">
    <property type="component" value="Unassembled WGS sequence"/>
</dbReference>
<comment type="caution">
    <text evidence="2">The sequence shown here is derived from an EMBL/GenBank/DDBJ whole genome shotgun (WGS) entry which is preliminary data.</text>
</comment>
<accession>A0A2I0HGW9</accession>
<feature type="non-terminal residue" evidence="2">
    <location>
        <position position="73"/>
    </location>
</feature>
<reference evidence="2 3" key="1">
    <citation type="submission" date="2017-11" db="EMBL/GenBank/DDBJ databases">
        <title>De-novo sequencing of pomegranate (Punica granatum L.) genome.</title>
        <authorList>
            <person name="Akparov Z."/>
            <person name="Amiraslanov A."/>
            <person name="Hajiyeva S."/>
            <person name="Abbasov M."/>
            <person name="Kaur K."/>
            <person name="Hamwieh A."/>
            <person name="Solovyev V."/>
            <person name="Salamov A."/>
            <person name="Braich B."/>
            <person name="Kosarev P."/>
            <person name="Mahmoud A."/>
            <person name="Hajiyev E."/>
            <person name="Babayeva S."/>
            <person name="Izzatullayeva V."/>
            <person name="Mammadov A."/>
            <person name="Mammadov A."/>
            <person name="Sharifova S."/>
            <person name="Ojaghi J."/>
            <person name="Eynullazada K."/>
            <person name="Bayramov B."/>
            <person name="Abdulazimova A."/>
            <person name="Shahmuradov I."/>
        </authorList>
    </citation>
    <scope>NUCLEOTIDE SEQUENCE [LARGE SCALE GENOMIC DNA]</scope>
    <source>
        <strain evidence="3">cv. AG2017</strain>
        <tissue evidence="2">Leaf</tissue>
    </source>
</reference>
<proteinExistence type="predicted"/>
<name>A0A2I0HGW9_PUNGR</name>
<dbReference type="EMBL" id="PGOL01023159">
    <property type="protein sequence ID" value="PKI30863.1"/>
    <property type="molecule type" value="Genomic_DNA"/>
</dbReference>
<sequence>MVISMMKLMASGIGDGGERQVMEVEGVMGVKRGQMMKMVIAMESKRRCKGVAATADRAWEGPGQIAQQPRGSG</sequence>
<keyword evidence="3" id="KW-1185">Reference proteome</keyword>
<feature type="region of interest" description="Disordered" evidence="1">
    <location>
        <begin position="53"/>
        <end position="73"/>
    </location>
</feature>
<evidence type="ECO:0000256" key="1">
    <source>
        <dbReference type="SAM" id="MobiDB-lite"/>
    </source>
</evidence>
<evidence type="ECO:0000313" key="3">
    <source>
        <dbReference type="Proteomes" id="UP000233551"/>
    </source>
</evidence>